<protein>
    <submittedName>
        <fullName evidence="2">Uncharacterized protein</fullName>
    </submittedName>
</protein>
<dbReference type="AlphaFoldDB" id="A0A1H0WE28"/>
<proteinExistence type="predicted"/>
<sequence>MTRIMNHIDLVLFAALVAFGWYVLACRPWGIGHDQAAAAGLAGALFGGAALLLGNWINRANDRFKAAQEQAGQIEKLKTMIAAELVDVACGLMSAKQLVDAAIISARAGGQVSEALDMSPYRPRQMPFTDSLGTKLLVFEKGAIDAIATLRSNLAVTRQGMDEVTAGARFGLLKATSLSNGLGHDMTVLAEVFTHIAPTRKLLIAGAEPELVTEILKRAAKPPAEPVQL</sequence>
<accession>A0A1H0WE28</accession>
<dbReference type="Proteomes" id="UP000199317">
    <property type="component" value="Unassembled WGS sequence"/>
</dbReference>
<evidence type="ECO:0000313" key="2">
    <source>
        <dbReference type="EMBL" id="SDP88823.1"/>
    </source>
</evidence>
<evidence type="ECO:0000313" key="3">
    <source>
        <dbReference type="Proteomes" id="UP000199317"/>
    </source>
</evidence>
<keyword evidence="1" id="KW-0472">Membrane</keyword>
<feature type="transmembrane region" description="Helical" evidence="1">
    <location>
        <begin position="35"/>
        <end position="57"/>
    </location>
</feature>
<gene>
    <name evidence="2" type="ORF">SAMN04489708_13656</name>
</gene>
<dbReference type="EMBL" id="FNJL01000036">
    <property type="protein sequence ID" value="SDP88823.1"/>
    <property type="molecule type" value="Genomic_DNA"/>
</dbReference>
<name>A0A1H0WE28_9BURK</name>
<organism evidence="2 3">
    <name type="scientific">Paracidovorax cattleyae</name>
    <dbReference type="NCBI Taxonomy" id="80868"/>
    <lineage>
        <taxon>Bacteria</taxon>
        <taxon>Pseudomonadati</taxon>
        <taxon>Pseudomonadota</taxon>
        <taxon>Betaproteobacteria</taxon>
        <taxon>Burkholderiales</taxon>
        <taxon>Comamonadaceae</taxon>
        <taxon>Paracidovorax</taxon>
    </lineage>
</organism>
<keyword evidence="1" id="KW-1133">Transmembrane helix</keyword>
<keyword evidence="3" id="KW-1185">Reference proteome</keyword>
<evidence type="ECO:0000256" key="1">
    <source>
        <dbReference type="SAM" id="Phobius"/>
    </source>
</evidence>
<reference evidence="3" key="1">
    <citation type="submission" date="2016-10" db="EMBL/GenBank/DDBJ databases">
        <authorList>
            <person name="Varghese N."/>
            <person name="Submissions S."/>
        </authorList>
    </citation>
    <scope>NUCLEOTIDE SEQUENCE [LARGE SCALE GENOMIC DNA]</scope>
    <source>
        <strain evidence="3">DSM 17101</strain>
    </source>
</reference>
<keyword evidence="1" id="KW-0812">Transmembrane</keyword>